<evidence type="ECO:0000313" key="1">
    <source>
        <dbReference type="EMBL" id="EDO62124.1"/>
    </source>
</evidence>
<dbReference type="EMBL" id="ABCB02000016">
    <property type="protein sequence ID" value="EDO62124.1"/>
    <property type="molecule type" value="Genomic_DNA"/>
</dbReference>
<protein>
    <submittedName>
        <fullName evidence="1">Uncharacterized protein</fullName>
    </submittedName>
</protein>
<organism evidence="1 2">
    <name type="scientific">[Clostridium] leptum DSM 753</name>
    <dbReference type="NCBI Taxonomy" id="428125"/>
    <lineage>
        <taxon>Bacteria</taxon>
        <taxon>Bacillati</taxon>
        <taxon>Bacillota</taxon>
        <taxon>Clostridia</taxon>
        <taxon>Eubacteriales</taxon>
        <taxon>Oscillospiraceae</taxon>
        <taxon>Oscillospiraceae incertae sedis</taxon>
    </lineage>
</organism>
<comment type="caution">
    <text evidence="1">The sequence shown here is derived from an EMBL/GenBank/DDBJ whole genome shotgun (WGS) entry which is preliminary data.</text>
</comment>
<proteinExistence type="predicted"/>
<sequence>MVFKTGEKYAPAGGKEKSEGLALVKKPWERIPAGRAADGCIGSQSL</sequence>
<name>A7VR02_9FIRM</name>
<accession>A7VR02</accession>
<evidence type="ECO:0000313" key="2">
    <source>
        <dbReference type="Proteomes" id="UP000003490"/>
    </source>
</evidence>
<dbReference type="AlphaFoldDB" id="A7VR02"/>
<reference evidence="1 2" key="1">
    <citation type="submission" date="2007-08" db="EMBL/GenBank/DDBJ databases">
        <title>Draft genome sequence of Clostridium leptum (DSM 753).</title>
        <authorList>
            <person name="Sudarsanam P."/>
            <person name="Ley R."/>
            <person name="Guruge J."/>
            <person name="Turnbaugh P.J."/>
            <person name="Mahowald M."/>
            <person name="Liep D."/>
            <person name="Gordon J."/>
        </authorList>
    </citation>
    <scope>NUCLEOTIDE SEQUENCE [LARGE SCALE GENOMIC DNA]</scope>
    <source>
        <strain evidence="1 2">DSM 753</strain>
    </source>
</reference>
<dbReference type="Proteomes" id="UP000003490">
    <property type="component" value="Unassembled WGS sequence"/>
</dbReference>
<reference evidence="1 2" key="2">
    <citation type="submission" date="2007-08" db="EMBL/GenBank/DDBJ databases">
        <authorList>
            <person name="Fulton L."/>
            <person name="Clifton S."/>
            <person name="Fulton B."/>
            <person name="Xu J."/>
            <person name="Minx P."/>
            <person name="Pepin K.H."/>
            <person name="Johnson M."/>
            <person name="Thiruvilangam P."/>
            <person name="Bhonagiri V."/>
            <person name="Nash W.E."/>
            <person name="Wang C."/>
            <person name="Mardis E.R."/>
            <person name="Wilson R.K."/>
        </authorList>
    </citation>
    <scope>NUCLEOTIDE SEQUENCE [LARGE SCALE GENOMIC DNA]</scope>
    <source>
        <strain evidence="1 2">DSM 753</strain>
    </source>
</reference>
<gene>
    <name evidence="1" type="ORF">CLOLEP_00984</name>
</gene>
<dbReference type="HOGENOM" id="CLU_3182076_0_0_9"/>